<dbReference type="Pfam" id="PF24809">
    <property type="entry name" value="DUF7708"/>
    <property type="match status" value="1"/>
</dbReference>
<evidence type="ECO:0000313" key="2">
    <source>
        <dbReference type="EMBL" id="KAF2833902.1"/>
    </source>
</evidence>
<protein>
    <recommendedName>
        <fullName evidence="1">DUF7708 domain-containing protein</fullName>
    </recommendedName>
</protein>
<dbReference type="InterPro" id="IPR056125">
    <property type="entry name" value="DUF7708"/>
</dbReference>
<feature type="domain" description="DUF7708" evidence="1">
    <location>
        <begin position="83"/>
        <end position="226"/>
    </location>
</feature>
<evidence type="ECO:0000313" key="3">
    <source>
        <dbReference type="Proteomes" id="UP000799424"/>
    </source>
</evidence>
<proteinExistence type="predicted"/>
<evidence type="ECO:0000259" key="1">
    <source>
        <dbReference type="Pfam" id="PF24809"/>
    </source>
</evidence>
<organism evidence="2 3">
    <name type="scientific">Ophiobolus disseminans</name>
    <dbReference type="NCBI Taxonomy" id="1469910"/>
    <lineage>
        <taxon>Eukaryota</taxon>
        <taxon>Fungi</taxon>
        <taxon>Dikarya</taxon>
        <taxon>Ascomycota</taxon>
        <taxon>Pezizomycotina</taxon>
        <taxon>Dothideomycetes</taxon>
        <taxon>Pleosporomycetidae</taxon>
        <taxon>Pleosporales</taxon>
        <taxon>Pleosporineae</taxon>
        <taxon>Phaeosphaeriaceae</taxon>
        <taxon>Ophiobolus</taxon>
    </lineage>
</organism>
<sequence>MAMLVVHDHASRYRSVPGSKNRNIAGEAYVKAAEDLENEIRVAGCTAMWAKSHATIEDVRTTVQKVKVQYDNASKDHTGARVWLEKLSSRIMHYGKVFDTLAQHHPEYVALAWGAMKLVLMGVIERATLLEELATAFVSIGDVLPRADLSAELYQTEDMKEALSRLYAYIIRFLHLCVHWYSRSSLGRFFSGLKNPFKLEYQDLVEHIKACSTAIEDLANAGARVEIRDISTIQAIHHSQFMDLYSKLLQKHNWMEDSLKQLLQVTTSSKAITERVGIDVSDIKRTTCLIEFHHLVQFLAPNVPPKTALSKAQSFARRDPTMGLLSQKDVKVNKTLHAWALAGRSSLLVVRMGLRAQKQARELAADVIQGLETNSQHVFWNLSLPRSSDTGTPMANVFKSLAHQALRHSTNLFAQFPKQLNLEKIQSSHTDGEWADLICLLFSKIPDAFIVIETEDLHKVHRHDSEWANRLLRLLQRVVSRATSAGNRLKILLVVYGNVLKAPTATSKDGELVVTSIQPPAPMPPRMRHMARRMGLNTKGWKLQKPKI</sequence>
<dbReference type="AlphaFoldDB" id="A0A6A7AL68"/>
<keyword evidence="3" id="KW-1185">Reference proteome</keyword>
<dbReference type="Proteomes" id="UP000799424">
    <property type="component" value="Unassembled WGS sequence"/>
</dbReference>
<accession>A0A6A7AL68</accession>
<name>A0A6A7AL68_9PLEO</name>
<dbReference type="OrthoDB" id="61900at2759"/>
<reference evidence="2" key="1">
    <citation type="journal article" date="2020" name="Stud. Mycol.">
        <title>101 Dothideomycetes genomes: a test case for predicting lifestyles and emergence of pathogens.</title>
        <authorList>
            <person name="Haridas S."/>
            <person name="Albert R."/>
            <person name="Binder M."/>
            <person name="Bloem J."/>
            <person name="Labutti K."/>
            <person name="Salamov A."/>
            <person name="Andreopoulos B."/>
            <person name="Baker S."/>
            <person name="Barry K."/>
            <person name="Bills G."/>
            <person name="Bluhm B."/>
            <person name="Cannon C."/>
            <person name="Castanera R."/>
            <person name="Culley D."/>
            <person name="Daum C."/>
            <person name="Ezra D."/>
            <person name="Gonzalez J."/>
            <person name="Henrissat B."/>
            <person name="Kuo A."/>
            <person name="Liang C."/>
            <person name="Lipzen A."/>
            <person name="Lutzoni F."/>
            <person name="Magnuson J."/>
            <person name="Mondo S."/>
            <person name="Nolan M."/>
            <person name="Ohm R."/>
            <person name="Pangilinan J."/>
            <person name="Park H.-J."/>
            <person name="Ramirez L."/>
            <person name="Alfaro M."/>
            <person name="Sun H."/>
            <person name="Tritt A."/>
            <person name="Yoshinaga Y."/>
            <person name="Zwiers L.-H."/>
            <person name="Turgeon B."/>
            <person name="Goodwin S."/>
            <person name="Spatafora J."/>
            <person name="Crous P."/>
            <person name="Grigoriev I."/>
        </authorList>
    </citation>
    <scope>NUCLEOTIDE SEQUENCE</scope>
    <source>
        <strain evidence="2">CBS 113818</strain>
    </source>
</reference>
<dbReference type="EMBL" id="MU006216">
    <property type="protein sequence ID" value="KAF2833902.1"/>
    <property type="molecule type" value="Genomic_DNA"/>
</dbReference>
<gene>
    <name evidence="2" type="ORF">CC86DRAFT_312074</name>
</gene>